<dbReference type="Proteomes" id="UP000758701">
    <property type="component" value="Unassembled WGS sequence"/>
</dbReference>
<dbReference type="InterPro" id="IPR002347">
    <property type="entry name" value="SDR_fam"/>
</dbReference>
<sequence>MDGMNGTRQSVLVTGAGSGIGRATTRFLAAEGFHVYAGARRRAGLDELAAELPPGSITPLLFDVRDEKSVARASAETADRAAGAPLRAVCNVAGTVTNGPLVDLTADALTDVLAVNVVGTHTVTRAFLPLLGEGSRIVNLSSASGVRTLPFTGAYSASKFGLEALSAAMRMEYAALGIRVSVIAPGMIDTPMAAAIQDELGRTPSMPVYEAPLGRARQRSARSARNGIPMDRVVRAVHRVVTTRNPAPRYDLHHSYLQDAVLMRLLPVRLREAVVRRALGLNPGDRPG</sequence>
<protein>
    <submittedName>
        <fullName evidence="4">SDR family NAD(P)-dependent oxidoreductase</fullName>
    </submittedName>
</protein>
<dbReference type="PANTHER" id="PTHR44169:SF6">
    <property type="entry name" value="NADPH-DEPENDENT 1-ACYLDIHYDROXYACETONE PHOSPHATE REDUCTASE"/>
    <property type="match status" value="1"/>
</dbReference>
<keyword evidence="5" id="KW-1185">Reference proteome</keyword>
<dbReference type="InterPro" id="IPR057326">
    <property type="entry name" value="KR_dom"/>
</dbReference>
<dbReference type="RefSeq" id="WP_224290742.1">
    <property type="nucleotide sequence ID" value="NZ_JAHSST010000014.1"/>
</dbReference>
<dbReference type="EMBL" id="JAHSTP010000014">
    <property type="protein sequence ID" value="MBZ6154993.1"/>
    <property type="molecule type" value="Genomic_DNA"/>
</dbReference>
<evidence type="ECO:0000256" key="2">
    <source>
        <dbReference type="ARBA" id="ARBA00023002"/>
    </source>
</evidence>
<comment type="similarity">
    <text evidence="1">Belongs to the short-chain dehydrogenases/reductases (SDR) family.</text>
</comment>
<proteinExistence type="inferred from homology"/>
<dbReference type="PRINTS" id="PR00081">
    <property type="entry name" value="GDHRDH"/>
</dbReference>
<dbReference type="Pfam" id="PF00106">
    <property type="entry name" value="adh_short"/>
    <property type="match status" value="1"/>
</dbReference>
<feature type="domain" description="Ketoreductase" evidence="3">
    <location>
        <begin position="9"/>
        <end position="191"/>
    </location>
</feature>
<reference evidence="4 5" key="1">
    <citation type="submission" date="2021-06" db="EMBL/GenBank/DDBJ databases">
        <title>Ecological speciation of a Streptomyces species isolated from different habitats and geographic origins.</title>
        <authorList>
            <person name="Wang J."/>
        </authorList>
    </citation>
    <scope>NUCLEOTIDE SEQUENCE [LARGE SCALE GENOMIC DNA]</scope>
    <source>
        <strain evidence="4 5">FXJ8.012</strain>
    </source>
</reference>
<dbReference type="PROSITE" id="PS00061">
    <property type="entry name" value="ADH_SHORT"/>
    <property type="match status" value="1"/>
</dbReference>
<dbReference type="Gene3D" id="3.40.50.720">
    <property type="entry name" value="NAD(P)-binding Rossmann-like Domain"/>
    <property type="match status" value="1"/>
</dbReference>
<gene>
    <name evidence="4" type="ORF">KVH32_28090</name>
</gene>
<accession>A0ABS7WBU1</accession>
<comment type="caution">
    <text evidence="4">The sequence shown here is derived from an EMBL/GenBank/DDBJ whole genome shotgun (WGS) entry which is preliminary data.</text>
</comment>
<evidence type="ECO:0000256" key="1">
    <source>
        <dbReference type="ARBA" id="ARBA00006484"/>
    </source>
</evidence>
<organism evidence="4 5">
    <name type="scientific">Streptomyces olivaceus</name>
    <dbReference type="NCBI Taxonomy" id="47716"/>
    <lineage>
        <taxon>Bacteria</taxon>
        <taxon>Bacillati</taxon>
        <taxon>Actinomycetota</taxon>
        <taxon>Actinomycetes</taxon>
        <taxon>Kitasatosporales</taxon>
        <taxon>Streptomycetaceae</taxon>
        <taxon>Streptomyces</taxon>
    </lineage>
</organism>
<dbReference type="SMART" id="SM00822">
    <property type="entry name" value="PKS_KR"/>
    <property type="match status" value="1"/>
</dbReference>
<keyword evidence="2" id="KW-0560">Oxidoreductase</keyword>
<evidence type="ECO:0000259" key="3">
    <source>
        <dbReference type="SMART" id="SM00822"/>
    </source>
</evidence>
<dbReference type="SUPFAM" id="SSF51735">
    <property type="entry name" value="NAD(P)-binding Rossmann-fold domains"/>
    <property type="match status" value="1"/>
</dbReference>
<evidence type="ECO:0000313" key="4">
    <source>
        <dbReference type="EMBL" id="MBZ6154993.1"/>
    </source>
</evidence>
<name>A0ABS7WBU1_STROV</name>
<dbReference type="InterPro" id="IPR036291">
    <property type="entry name" value="NAD(P)-bd_dom_sf"/>
</dbReference>
<evidence type="ECO:0000313" key="5">
    <source>
        <dbReference type="Proteomes" id="UP000758701"/>
    </source>
</evidence>
<dbReference type="PANTHER" id="PTHR44169">
    <property type="entry name" value="NADPH-DEPENDENT 1-ACYLDIHYDROXYACETONE PHOSPHATE REDUCTASE"/>
    <property type="match status" value="1"/>
</dbReference>
<dbReference type="InterPro" id="IPR020904">
    <property type="entry name" value="Sc_DH/Rdtase_CS"/>
</dbReference>